<dbReference type="EMBL" id="JAWJWF010000003">
    <property type="protein sequence ID" value="KAK6634939.1"/>
    <property type="molecule type" value="Genomic_DNA"/>
</dbReference>
<sequence length="59" mass="7122">MVFWSNYLTFIERYYRRHQFTRFGCAAKDKFTKSSRHEGKGLTIERITGSKCEVKKMPR</sequence>
<keyword evidence="2" id="KW-1185">Reference proteome</keyword>
<accession>A0ABR1B4S5</accession>
<reference evidence="1 2" key="1">
    <citation type="submission" date="2023-09" db="EMBL/GenBank/DDBJ databases">
        <title>Genomes of two closely related lineages of the louse Polyplax serrata with different host specificities.</title>
        <authorList>
            <person name="Martinu J."/>
            <person name="Tarabai H."/>
            <person name="Stefka J."/>
            <person name="Hypsa V."/>
        </authorList>
    </citation>
    <scope>NUCLEOTIDE SEQUENCE [LARGE SCALE GENOMIC DNA]</scope>
    <source>
        <strain evidence="1">98ZLc_SE</strain>
    </source>
</reference>
<comment type="caution">
    <text evidence="1">The sequence shown here is derived from an EMBL/GenBank/DDBJ whole genome shotgun (WGS) entry which is preliminary data.</text>
</comment>
<proteinExistence type="predicted"/>
<evidence type="ECO:0000313" key="1">
    <source>
        <dbReference type="EMBL" id="KAK6634939.1"/>
    </source>
</evidence>
<organism evidence="1 2">
    <name type="scientific">Polyplax serrata</name>
    <name type="common">Common mouse louse</name>
    <dbReference type="NCBI Taxonomy" id="468196"/>
    <lineage>
        <taxon>Eukaryota</taxon>
        <taxon>Metazoa</taxon>
        <taxon>Ecdysozoa</taxon>
        <taxon>Arthropoda</taxon>
        <taxon>Hexapoda</taxon>
        <taxon>Insecta</taxon>
        <taxon>Pterygota</taxon>
        <taxon>Neoptera</taxon>
        <taxon>Paraneoptera</taxon>
        <taxon>Psocodea</taxon>
        <taxon>Troctomorpha</taxon>
        <taxon>Phthiraptera</taxon>
        <taxon>Anoplura</taxon>
        <taxon>Polyplacidae</taxon>
        <taxon>Polyplax</taxon>
    </lineage>
</organism>
<dbReference type="Proteomes" id="UP001359485">
    <property type="component" value="Unassembled WGS sequence"/>
</dbReference>
<protein>
    <submittedName>
        <fullName evidence="1">Uncharacterized protein</fullName>
    </submittedName>
</protein>
<name>A0ABR1B4S5_POLSC</name>
<gene>
    <name evidence="1" type="ORF">RUM44_000186</name>
</gene>
<evidence type="ECO:0000313" key="2">
    <source>
        <dbReference type="Proteomes" id="UP001359485"/>
    </source>
</evidence>